<dbReference type="AlphaFoldDB" id="A0A7C8YQ72"/>
<evidence type="ECO:0000256" key="1">
    <source>
        <dbReference type="SAM" id="SignalP"/>
    </source>
</evidence>
<dbReference type="EMBL" id="GISG01045659">
    <property type="protein sequence ID" value="MBA4623932.1"/>
    <property type="molecule type" value="Transcribed_RNA"/>
</dbReference>
<reference evidence="2" key="1">
    <citation type="journal article" date="2013" name="J. Plant Res.">
        <title>Effect of fungi and light on seed germination of three Opuntia species from semiarid lands of central Mexico.</title>
        <authorList>
            <person name="Delgado-Sanchez P."/>
            <person name="Jimenez-Bremont J.F."/>
            <person name="Guerrero-Gonzalez Mde L."/>
            <person name="Flores J."/>
        </authorList>
    </citation>
    <scope>NUCLEOTIDE SEQUENCE</scope>
    <source>
        <tissue evidence="2">Cladode</tissue>
    </source>
</reference>
<keyword evidence="1" id="KW-0732">Signal</keyword>
<sequence length="130" mass="15137">MTKMTILSLWSATWWVRSVETPRCGSGQWKHQGVGGRSAISRGRPLMWCSRGQRTWWLELGVQEMKEREGCSFWVPLTCTFQQYQTSWMASLLDYTGAGPLDTLKCHEFLKSHLMCRRHDHRTGRLGFLL</sequence>
<feature type="chain" id="PRO_5027951185" description="Secreted protein" evidence="1">
    <location>
        <begin position="19"/>
        <end position="130"/>
    </location>
</feature>
<evidence type="ECO:0008006" key="3">
    <source>
        <dbReference type="Google" id="ProtNLM"/>
    </source>
</evidence>
<feature type="signal peptide" evidence="1">
    <location>
        <begin position="1"/>
        <end position="18"/>
    </location>
</feature>
<name>A0A7C8YQ72_OPUST</name>
<protein>
    <recommendedName>
        <fullName evidence="3">Secreted protein</fullName>
    </recommendedName>
</protein>
<organism evidence="2">
    <name type="scientific">Opuntia streptacantha</name>
    <name type="common">Prickly pear cactus</name>
    <name type="synonym">Opuntia cardona</name>
    <dbReference type="NCBI Taxonomy" id="393608"/>
    <lineage>
        <taxon>Eukaryota</taxon>
        <taxon>Viridiplantae</taxon>
        <taxon>Streptophyta</taxon>
        <taxon>Embryophyta</taxon>
        <taxon>Tracheophyta</taxon>
        <taxon>Spermatophyta</taxon>
        <taxon>Magnoliopsida</taxon>
        <taxon>eudicotyledons</taxon>
        <taxon>Gunneridae</taxon>
        <taxon>Pentapetalae</taxon>
        <taxon>Caryophyllales</taxon>
        <taxon>Cactineae</taxon>
        <taxon>Cactaceae</taxon>
        <taxon>Opuntioideae</taxon>
        <taxon>Opuntia</taxon>
    </lineage>
</organism>
<evidence type="ECO:0000313" key="2">
    <source>
        <dbReference type="EMBL" id="MBA4623932.1"/>
    </source>
</evidence>
<reference evidence="2" key="2">
    <citation type="submission" date="2020-07" db="EMBL/GenBank/DDBJ databases">
        <authorList>
            <person name="Vera ALvarez R."/>
            <person name="Arias-Moreno D.M."/>
            <person name="Jimenez-Jacinto V."/>
            <person name="Jimenez-Bremont J.F."/>
            <person name="Swaminathan K."/>
            <person name="Moose S.P."/>
            <person name="Guerrero-Gonzalez M.L."/>
            <person name="Marino-Ramirez L."/>
            <person name="Landsman D."/>
            <person name="Rodriguez-Kessler M."/>
            <person name="Delgado-Sanchez P."/>
        </authorList>
    </citation>
    <scope>NUCLEOTIDE SEQUENCE</scope>
    <source>
        <tissue evidence="2">Cladode</tissue>
    </source>
</reference>
<accession>A0A7C8YQ72</accession>
<proteinExistence type="predicted"/>